<sequence length="55" mass="5810">MKYLSTLGVIAGGFLLTPPPKAVLSTVIWVVARSHPVVSALVVLAVVSAWRADHD</sequence>
<evidence type="ECO:0000313" key="2">
    <source>
        <dbReference type="Proteomes" id="UP000182466"/>
    </source>
</evidence>
<organism evidence="1 2">
    <name type="scientific">Sedimentitalea nanhaiensis</name>
    <dbReference type="NCBI Taxonomy" id="999627"/>
    <lineage>
        <taxon>Bacteria</taxon>
        <taxon>Pseudomonadati</taxon>
        <taxon>Pseudomonadota</taxon>
        <taxon>Alphaproteobacteria</taxon>
        <taxon>Rhodobacterales</taxon>
        <taxon>Paracoccaceae</taxon>
        <taxon>Sedimentitalea</taxon>
    </lineage>
</organism>
<accession>A0A1I7ED75</accession>
<dbReference type="AlphaFoldDB" id="A0A1I7ED75"/>
<evidence type="ECO:0000313" key="1">
    <source>
        <dbReference type="EMBL" id="SFU21887.1"/>
    </source>
</evidence>
<reference evidence="1 2" key="1">
    <citation type="submission" date="2016-10" db="EMBL/GenBank/DDBJ databases">
        <authorList>
            <person name="de Groot N.N."/>
        </authorList>
    </citation>
    <scope>NUCLEOTIDE SEQUENCE [LARGE SCALE GENOMIC DNA]</scope>
    <source>
        <strain evidence="1 2">CGMCC 1.10959</strain>
    </source>
</reference>
<proteinExistence type="predicted"/>
<dbReference type="EMBL" id="FPAW01000074">
    <property type="protein sequence ID" value="SFU21887.1"/>
    <property type="molecule type" value="Genomic_DNA"/>
</dbReference>
<gene>
    <name evidence="1" type="ORF">SAMN05216236_1742</name>
</gene>
<keyword evidence="2" id="KW-1185">Reference proteome</keyword>
<dbReference type="RefSeq" id="WP_154665568.1">
    <property type="nucleotide sequence ID" value="NZ_FPAW01000074.1"/>
</dbReference>
<dbReference type="Proteomes" id="UP000182466">
    <property type="component" value="Unassembled WGS sequence"/>
</dbReference>
<dbReference type="STRING" id="999627.SAMN05216236_1742"/>
<name>A0A1I7ED75_9RHOB</name>
<protein>
    <submittedName>
        <fullName evidence="1">Uncharacterized protein</fullName>
    </submittedName>
</protein>